<dbReference type="Proteomes" id="UP000095727">
    <property type="component" value="Unassembled WGS sequence"/>
</dbReference>
<dbReference type="InterPro" id="IPR003141">
    <property type="entry name" value="Pol/His_phosphatase_N"/>
</dbReference>
<keyword evidence="5 8" id="KW-0378">Hydrolase</keyword>
<proteinExistence type="inferred from homology"/>
<evidence type="ECO:0000259" key="9">
    <source>
        <dbReference type="SMART" id="SM00481"/>
    </source>
</evidence>
<dbReference type="EMBL" id="CYXR01000010">
    <property type="protein sequence ID" value="CUM93100.1"/>
    <property type="molecule type" value="Genomic_DNA"/>
</dbReference>
<protein>
    <recommendedName>
        <fullName evidence="3 8">Histidinol-phosphatase</fullName>
        <shortName evidence="8">HolPase</shortName>
        <ecNumber evidence="3 8">3.1.3.15</ecNumber>
    </recommendedName>
</protein>
<dbReference type="RefSeq" id="WP_055156606.1">
    <property type="nucleotide sequence ID" value="NZ_CYXR01000010.1"/>
</dbReference>
<dbReference type="InterPro" id="IPR004013">
    <property type="entry name" value="PHP_dom"/>
</dbReference>
<organism evidence="10 11">
    <name type="scientific">Coprococcus comes</name>
    <dbReference type="NCBI Taxonomy" id="410072"/>
    <lineage>
        <taxon>Bacteria</taxon>
        <taxon>Bacillati</taxon>
        <taxon>Bacillota</taxon>
        <taxon>Clostridia</taxon>
        <taxon>Lachnospirales</taxon>
        <taxon>Lachnospiraceae</taxon>
        <taxon>Coprococcus</taxon>
    </lineage>
</organism>
<dbReference type="InterPro" id="IPR010140">
    <property type="entry name" value="Histidinol_P_phosphatase_HisJ"/>
</dbReference>
<evidence type="ECO:0000256" key="8">
    <source>
        <dbReference type="RuleBase" id="RU366003"/>
    </source>
</evidence>
<dbReference type="Pfam" id="PF02811">
    <property type="entry name" value="PHP"/>
    <property type="match status" value="1"/>
</dbReference>
<comment type="pathway">
    <text evidence="1 8">Amino-acid biosynthesis; L-histidine biosynthesis; L-histidine from 5-phospho-alpha-D-ribose 1-diphosphate: step 8/9.</text>
</comment>
<dbReference type="UniPathway" id="UPA00031">
    <property type="reaction ID" value="UER00013"/>
</dbReference>
<dbReference type="GO" id="GO:0005737">
    <property type="term" value="C:cytoplasm"/>
    <property type="evidence" value="ECO:0007669"/>
    <property type="project" value="TreeGrafter"/>
</dbReference>
<dbReference type="GO" id="GO:0004401">
    <property type="term" value="F:histidinol-phosphatase activity"/>
    <property type="evidence" value="ECO:0007669"/>
    <property type="project" value="UniProtKB-UniRule"/>
</dbReference>
<dbReference type="InterPro" id="IPR016195">
    <property type="entry name" value="Pol/histidinol_Pase-like"/>
</dbReference>
<evidence type="ECO:0000256" key="7">
    <source>
        <dbReference type="ARBA" id="ARBA00049158"/>
    </source>
</evidence>
<evidence type="ECO:0000256" key="4">
    <source>
        <dbReference type="ARBA" id="ARBA00022605"/>
    </source>
</evidence>
<gene>
    <name evidence="10" type="ORF">ERS852574_01641</name>
</gene>
<comment type="similarity">
    <text evidence="2 8">Belongs to the PHP hydrolase family. HisK subfamily.</text>
</comment>
<dbReference type="PANTHER" id="PTHR21039:SF0">
    <property type="entry name" value="HISTIDINOL-PHOSPHATASE"/>
    <property type="match status" value="1"/>
</dbReference>
<evidence type="ECO:0000313" key="10">
    <source>
        <dbReference type="EMBL" id="CUM93100.1"/>
    </source>
</evidence>
<dbReference type="NCBIfam" id="TIGR01856">
    <property type="entry name" value="hisJ_fam"/>
    <property type="match status" value="1"/>
</dbReference>
<evidence type="ECO:0000313" key="11">
    <source>
        <dbReference type="Proteomes" id="UP000095727"/>
    </source>
</evidence>
<feature type="domain" description="Polymerase/histidinol phosphatase N-terminal" evidence="9">
    <location>
        <begin position="3"/>
        <end position="85"/>
    </location>
</feature>
<keyword evidence="6 8" id="KW-0368">Histidine biosynthesis</keyword>
<dbReference type="GO" id="GO:0000105">
    <property type="term" value="P:L-histidine biosynthetic process"/>
    <property type="evidence" value="ECO:0007669"/>
    <property type="project" value="UniProtKB-UniRule"/>
</dbReference>
<dbReference type="SMART" id="SM00481">
    <property type="entry name" value="POLIIIAc"/>
    <property type="match status" value="1"/>
</dbReference>
<evidence type="ECO:0000256" key="1">
    <source>
        <dbReference type="ARBA" id="ARBA00004970"/>
    </source>
</evidence>
<name>A0A173SSB8_9FIRM</name>
<reference evidence="10 11" key="1">
    <citation type="submission" date="2015-09" db="EMBL/GenBank/DDBJ databases">
        <authorList>
            <consortium name="Pathogen Informatics"/>
        </authorList>
    </citation>
    <scope>NUCLEOTIDE SEQUENCE [LARGE SCALE GENOMIC DNA]</scope>
    <source>
        <strain evidence="10 11">2789STDY5834962</strain>
    </source>
</reference>
<evidence type="ECO:0000256" key="2">
    <source>
        <dbReference type="ARBA" id="ARBA00009152"/>
    </source>
</evidence>
<dbReference type="Gene3D" id="3.20.20.140">
    <property type="entry name" value="Metal-dependent hydrolases"/>
    <property type="match status" value="1"/>
</dbReference>
<evidence type="ECO:0000256" key="3">
    <source>
        <dbReference type="ARBA" id="ARBA00013085"/>
    </source>
</evidence>
<accession>A0A173SSB8</accession>
<comment type="catalytic activity">
    <reaction evidence="7 8">
        <text>L-histidinol phosphate + H2O = L-histidinol + phosphate</text>
        <dbReference type="Rhea" id="RHEA:14465"/>
        <dbReference type="ChEBI" id="CHEBI:15377"/>
        <dbReference type="ChEBI" id="CHEBI:43474"/>
        <dbReference type="ChEBI" id="CHEBI:57699"/>
        <dbReference type="ChEBI" id="CHEBI:57980"/>
        <dbReference type="EC" id="3.1.3.15"/>
    </reaction>
</comment>
<evidence type="ECO:0000256" key="5">
    <source>
        <dbReference type="ARBA" id="ARBA00022801"/>
    </source>
</evidence>
<evidence type="ECO:0000256" key="6">
    <source>
        <dbReference type="ARBA" id="ARBA00023102"/>
    </source>
</evidence>
<dbReference type="SUPFAM" id="SSF89550">
    <property type="entry name" value="PHP domain-like"/>
    <property type="match status" value="1"/>
</dbReference>
<keyword evidence="4 8" id="KW-0028">Amino-acid biosynthesis</keyword>
<dbReference type="AlphaFoldDB" id="A0A173SSB8"/>
<sequence>MRADCHMHTYFSGDSEAKPEDMVLAAIDKGLEAICFTDHEDIDYFCDDIEFVFDPETYFKELGALKEKYKEKLDIRIGVEFGLQPHLAKKAKAFTVANPYDFVIGSMHVVGGKDPYYPEFFEGISDEEAYRMALRETIADIRAVADFDVLGHLDYVVRYGKHREQEYSYGRFADEIDEILRYLIEHGKGLEVNTAGLKYGLPFAHPHPDVLKRYKKLGGEIITVGADAHKPEHVGYDFNIVDNILEACGFKYYAEFIKRAPVFRKIK</sequence>
<dbReference type="EC" id="3.1.3.15" evidence="3 8"/>
<dbReference type="PANTHER" id="PTHR21039">
    <property type="entry name" value="HISTIDINOL PHOSPHATASE-RELATED"/>
    <property type="match status" value="1"/>
</dbReference>